<reference evidence="1" key="1">
    <citation type="journal article" date="2019" name="bioRxiv">
        <title>The Genome of the Zebra Mussel, Dreissena polymorpha: A Resource for Invasive Species Research.</title>
        <authorList>
            <person name="McCartney M.A."/>
            <person name="Auch B."/>
            <person name="Kono T."/>
            <person name="Mallez S."/>
            <person name="Zhang Y."/>
            <person name="Obille A."/>
            <person name="Becker A."/>
            <person name="Abrahante J.E."/>
            <person name="Garbe J."/>
            <person name="Badalamenti J.P."/>
            <person name="Herman A."/>
            <person name="Mangelson H."/>
            <person name="Liachko I."/>
            <person name="Sullivan S."/>
            <person name="Sone E.D."/>
            <person name="Koren S."/>
            <person name="Silverstein K.A.T."/>
            <person name="Beckman K.B."/>
            <person name="Gohl D.M."/>
        </authorList>
    </citation>
    <scope>NUCLEOTIDE SEQUENCE</scope>
    <source>
        <strain evidence="1">Duluth1</strain>
        <tissue evidence="1">Whole animal</tissue>
    </source>
</reference>
<proteinExistence type="predicted"/>
<protein>
    <submittedName>
        <fullName evidence="1">Uncharacterized protein</fullName>
    </submittedName>
</protein>
<reference evidence="1" key="2">
    <citation type="submission" date="2020-11" db="EMBL/GenBank/DDBJ databases">
        <authorList>
            <person name="McCartney M.A."/>
            <person name="Auch B."/>
            <person name="Kono T."/>
            <person name="Mallez S."/>
            <person name="Becker A."/>
            <person name="Gohl D.M."/>
            <person name="Silverstein K.A.T."/>
            <person name="Koren S."/>
            <person name="Bechman K.B."/>
            <person name="Herman A."/>
            <person name="Abrahante J.E."/>
            <person name="Garbe J."/>
        </authorList>
    </citation>
    <scope>NUCLEOTIDE SEQUENCE</scope>
    <source>
        <strain evidence="1">Duluth1</strain>
        <tissue evidence="1">Whole animal</tissue>
    </source>
</reference>
<comment type="caution">
    <text evidence="1">The sequence shown here is derived from an EMBL/GenBank/DDBJ whole genome shotgun (WGS) entry which is preliminary data.</text>
</comment>
<dbReference type="Proteomes" id="UP000828390">
    <property type="component" value="Unassembled WGS sequence"/>
</dbReference>
<accession>A0A9D4K8M7</accession>
<dbReference type="EMBL" id="JAIWYP010000004">
    <property type="protein sequence ID" value="KAH3834985.1"/>
    <property type="molecule type" value="Genomic_DNA"/>
</dbReference>
<sequence length="72" mass="7845">MSSALTRVAQYVGRFAGEVDAVRRLFASFSDLVEKGSILGHGFFAMAGIPTHSRLHQVTLIVKRLKIQTSLG</sequence>
<evidence type="ECO:0000313" key="2">
    <source>
        <dbReference type="Proteomes" id="UP000828390"/>
    </source>
</evidence>
<organism evidence="1 2">
    <name type="scientific">Dreissena polymorpha</name>
    <name type="common">Zebra mussel</name>
    <name type="synonym">Mytilus polymorpha</name>
    <dbReference type="NCBI Taxonomy" id="45954"/>
    <lineage>
        <taxon>Eukaryota</taxon>
        <taxon>Metazoa</taxon>
        <taxon>Spiralia</taxon>
        <taxon>Lophotrochozoa</taxon>
        <taxon>Mollusca</taxon>
        <taxon>Bivalvia</taxon>
        <taxon>Autobranchia</taxon>
        <taxon>Heteroconchia</taxon>
        <taxon>Euheterodonta</taxon>
        <taxon>Imparidentia</taxon>
        <taxon>Neoheterodontei</taxon>
        <taxon>Myida</taxon>
        <taxon>Dreissenoidea</taxon>
        <taxon>Dreissenidae</taxon>
        <taxon>Dreissena</taxon>
    </lineage>
</organism>
<dbReference type="AlphaFoldDB" id="A0A9D4K8M7"/>
<evidence type="ECO:0000313" key="1">
    <source>
        <dbReference type="EMBL" id="KAH3834985.1"/>
    </source>
</evidence>
<gene>
    <name evidence="1" type="ORF">DPMN_108318</name>
</gene>
<name>A0A9D4K8M7_DREPO</name>
<keyword evidence="2" id="KW-1185">Reference proteome</keyword>